<evidence type="ECO:0000313" key="3">
    <source>
        <dbReference type="Proteomes" id="UP001215598"/>
    </source>
</evidence>
<sequence length="167" mass="17938">MQTTIARLELGGTTAVRGPMPALTGGSERSSAFGSRPRSPPHDLPAKRRKLFGAEVLITMGPFPHSLLSPLDLLMSVLKPALPTFIFSKSFFVILDPVHPYHLRITMESTEDQKSFLAMWGTGGRTIGMRASSGDGVMLDGNDSISSRSSRPFTAQSGAYGRDARSG</sequence>
<dbReference type="AlphaFoldDB" id="A0AAD7MEN7"/>
<feature type="region of interest" description="Disordered" evidence="1">
    <location>
        <begin position="15"/>
        <end position="46"/>
    </location>
</feature>
<dbReference type="Proteomes" id="UP001215598">
    <property type="component" value="Unassembled WGS sequence"/>
</dbReference>
<keyword evidence="3" id="KW-1185">Reference proteome</keyword>
<evidence type="ECO:0000256" key="1">
    <source>
        <dbReference type="SAM" id="MobiDB-lite"/>
    </source>
</evidence>
<evidence type="ECO:0000313" key="2">
    <source>
        <dbReference type="EMBL" id="KAJ7712952.1"/>
    </source>
</evidence>
<name>A0AAD7MEN7_9AGAR</name>
<feature type="region of interest" description="Disordered" evidence="1">
    <location>
        <begin position="131"/>
        <end position="167"/>
    </location>
</feature>
<proteinExistence type="predicted"/>
<organism evidence="2 3">
    <name type="scientific">Mycena metata</name>
    <dbReference type="NCBI Taxonomy" id="1033252"/>
    <lineage>
        <taxon>Eukaryota</taxon>
        <taxon>Fungi</taxon>
        <taxon>Dikarya</taxon>
        <taxon>Basidiomycota</taxon>
        <taxon>Agaricomycotina</taxon>
        <taxon>Agaricomycetes</taxon>
        <taxon>Agaricomycetidae</taxon>
        <taxon>Agaricales</taxon>
        <taxon>Marasmiineae</taxon>
        <taxon>Mycenaceae</taxon>
        <taxon>Mycena</taxon>
    </lineage>
</organism>
<protein>
    <submittedName>
        <fullName evidence="2">Uncharacterized protein</fullName>
    </submittedName>
</protein>
<comment type="caution">
    <text evidence="2">The sequence shown here is derived from an EMBL/GenBank/DDBJ whole genome shotgun (WGS) entry which is preliminary data.</text>
</comment>
<gene>
    <name evidence="2" type="ORF">B0H16DRAFT_1479039</name>
</gene>
<reference evidence="2" key="1">
    <citation type="submission" date="2023-03" db="EMBL/GenBank/DDBJ databases">
        <title>Massive genome expansion in bonnet fungi (Mycena s.s.) driven by repeated elements and novel gene families across ecological guilds.</title>
        <authorList>
            <consortium name="Lawrence Berkeley National Laboratory"/>
            <person name="Harder C.B."/>
            <person name="Miyauchi S."/>
            <person name="Viragh M."/>
            <person name="Kuo A."/>
            <person name="Thoen E."/>
            <person name="Andreopoulos B."/>
            <person name="Lu D."/>
            <person name="Skrede I."/>
            <person name="Drula E."/>
            <person name="Henrissat B."/>
            <person name="Morin E."/>
            <person name="Kohler A."/>
            <person name="Barry K."/>
            <person name="LaButti K."/>
            <person name="Morin E."/>
            <person name="Salamov A."/>
            <person name="Lipzen A."/>
            <person name="Mereny Z."/>
            <person name="Hegedus B."/>
            <person name="Baldrian P."/>
            <person name="Stursova M."/>
            <person name="Weitz H."/>
            <person name="Taylor A."/>
            <person name="Grigoriev I.V."/>
            <person name="Nagy L.G."/>
            <person name="Martin F."/>
            <person name="Kauserud H."/>
        </authorList>
    </citation>
    <scope>NUCLEOTIDE SEQUENCE</scope>
    <source>
        <strain evidence="2">CBHHK182m</strain>
    </source>
</reference>
<accession>A0AAD7MEN7</accession>
<feature type="compositionally biased region" description="Polar residues" evidence="1">
    <location>
        <begin position="143"/>
        <end position="157"/>
    </location>
</feature>
<dbReference type="EMBL" id="JARKIB010000354">
    <property type="protein sequence ID" value="KAJ7712952.1"/>
    <property type="molecule type" value="Genomic_DNA"/>
</dbReference>